<feature type="compositionally biased region" description="Low complexity" evidence="1">
    <location>
        <begin position="91"/>
        <end position="106"/>
    </location>
</feature>
<evidence type="ECO:0000256" key="1">
    <source>
        <dbReference type="SAM" id="MobiDB-lite"/>
    </source>
</evidence>
<feature type="compositionally biased region" description="Polar residues" evidence="1">
    <location>
        <begin position="790"/>
        <end position="820"/>
    </location>
</feature>
<accession>A0A165LVW9</accession>
<feature type="compositionally biased region" description="Low complexity" evidence="1">
    <location>
        <begin position="840"/>
        <end position="852"/>
    </location>
</feature>
<feature type="compositionally biased region" description="Basic and acidic residues" evidence="1">
    <location>
        <begin position="905"/>
        <end position="914"/>
    </location>
</feature>
<feature type="region of interest" description="Disordered" evidence="1">
    <location>
        <begin position="90"/>
        <end position="181"/>
    </location>
</feature>
<feature type="compositionally biased region" description="Basic residues" evidence="1">
    <location>
        <begin position="932"/>
        <end position="942"/>
    </location>
</feature>
<dbReference type="EMBL" id="KV425919">
    <property type="protein sequence ID" value="KZV98405.1"/>
    <property type="molecule type" value="Genomic_DNA"/>
</dbReference>
<feature type="compositionally biased region" description="Low complexity" evidence="1">
    <location>
        <begin position="383"/>
        <end position="408"/>
    </location>
</feature>
<name>A0A165LVW9_EXIGL</name>
<dbReference type="STRING" id="1314781.A0A165LVW9"/>
<evidence type="ECO:0000313" key="2">
    <source>
        <dbReference type="EMBL" id="KZV98405.1"/>
    </source>
</evidence>
<feature type="compositionally biased region" description="Basic and acidic residues" evidence="1">
    <location>
        <begin position="447"/>
        <end position="462"/>
    </location>
</feature>
<feature type="compositionally biased region" description="Low complexity" evidence="1">
    <location>
        <begin position="713"/>
        <end position="722"/>
    </location>
</feature>
<organism evidence="2 3">
    <name type="scientific">Exidia glandulosa HHB12029</name>
    <dbReference type="NCBI Taxonomy" id="1314781"/>
    <lineage>
        <taxon>Eukaryota</taxon>
        <taxon>Fungi</taxon>
        <taxon>Dikarya</taxon>
        <taxon>Basidiomycota</taxon>
        <taxon>Agaricomycotina</taxon>
        <taxon>Agaricomycetes</taxon>
        <taxon>Auriculariales</taxon>
        <taxon>Exidiaceae</taxon>
        <taxon>Exidia</taxon>
    </lineage>
</organism>
<dbReference type="InParanoid" id="A0A165LVW9"/>
<protein>
    <submittedName>
        <fullName evidence="2">Uncharacterized protein</fullName>
    </submittedName>
</protein>
<feature type="compositionally biased region" description="Low complexity" evidence="1">
    <location>
        <begin position="129"/>
        <end position="164"/>
    </location>
</feature>
<dbReference type="Proteomes" id="UP000077266">
    <property type="component" value="Unassembled WGS sequence"/>
</dbReference>
<feature type="compositionally biased region" description="Polar residues" evidence="1">
    <location>
        <begin position="107"/>
        <end position="128"/>
    </location>
</feature>
<proteinExistence type="predicted"/>
<feature type="region of interest" description="Disordered" evidence="1">
    <location>
        <begin position="251"/>
        <end position="352"/>
    </location>
</feature>
<keyword evidence="3" id="KW-1185">Reference proteome</keyword>
<feature type="compositionally biased region" description="Low complexity" evidence="1">
    <location>
        <begin position="633"/>
        <end position="647"/>
    </location>
</feature>
<feature type="region of interest" description="Disordered" evidence="1">
    <location>
        <begin position="700"/>
        <end position="942"/>
    </location>
</feature>
<reference evidence="2 3" key="1">
    <citation type="journal article" date="2016" name="Mol. Biol. Evol.">
        <title>Comparative Genomics of Early-Diverging Mushroom-Forming Fungi Provides Insights into the Origins of Lignocellulose Decay Capabilities.</title>
        <authorList>
            <person name="Nagy L.G."/>
            <person name="Riley R."/>
            <person name="Tritt A."/>
            <person name="Adam C."/>
            <person name="Daum C."/>
            <person name="Floudas D."/>
            <person name="Sun H."/>
            <person name="Yadav J.S."/>
            <person name="Pangilinan J."/>
            <person name="Larsson K.H."/>
            <person name="Matsuura K."/>
            <person name="Barry K."/>
            <person name="Labutti K."/>
            <person name="Kuo R."/>
            <person name="Ohm R.A."/>
            <person name="Bhattacharya S.S."/>
            <person name="Shirouzu T."/>
            <person name="Yoshinaga Y."/>
            <person name="Martin F.M."/>
            <person name="Grigoriev I.V."/>
            <person name="Hibbett D.S."/>
        </authorList>
    </citation>
    <scope>NUCLEOTIDE SEQUENCE [LARGE SCALE GENOMIC DNA]</scope>
    <source>
        <strain evidence="2 3">HHB12029</strain>
    </source>
</reference>
<feature type="compositionally biased region" description="Pro residues" evidence="1">
    <location>
        <begin position="497"/>
        <end position="517"/>
    </location>
</feature>
<dbReference type="AlphaFoldDB" id="A0A165LVW9"/>
<feature type="compositionally biased region" description="Low complexity" evidence="1">
    <location>
        <begin position="278"/>
        <end position="319"/>
    </location>
</feature>
<feature type="region of interest" description="Disordered" evidence="1">
    <location>
        <begin position="383"/>
        <end position="523"/>
    </location>
</feature>
<evidence type="ECO:0000313" key="3">
    <source>
        <dbReference type="Proteomes" id="UP000077266"/>
    </source>
</evidence>
<feature type="region of interest" description="Disordered" evidence="1">
    <location>
        <begin position="620"/>
        <end position="688"/>
    </location>
</feature>
<gene>
    <name evidence="2" type="ORF">EXIGLDRAFT_832204</name>
</gene>
<feature type="compositionally biased region" description="Low complexity" evidence="1">
    <location>
        <begin position="860"/>
        <end position="879"/>
    </location>
</feature>
<sequence length="942" mass="97008">MSSPLAQYARLDAGARQGLNLPLIAIESNLETLARAVAHTIAFLMERYLLACKQSGVDGGPFLIQALAEEHELVNDVKVDPVFKNLQSNVAAAQTPTKSAPSTPTPLSNVKTNGTVPPAPTSTNSNKLASSSRDGSATAAAAGNGDASTSTSTSRKRSASTASKNPTAKRQKTESTDASVPERSVITLAPFIRQYLLLPSTDYTLVSAKHVRHALVEMRVPGVTLAWTREHKEELNGLIAEEFTKIDADAGEKGKGRMGRVKSGDHDATTPPTGAILAGATSTPTAAVVASTQAITPSSHPATSPSTFTSAPNVGASPPQASPGPSRPALKIKIDNPPAEQPGPPSSTSSATVSATLRAVAVESASATGSAVPQARSESAAPLAAAPSTASTSSSSVAASTNSAVSTSMQKPTRKMKPLARKSLGARPWSHRKNHMVFDPSSSDGDDVTRTDTPAKKALPKDAEEDGTSSPGPQDEPRRARKSNSSWPVPVPRRKTPPAPKPAPPLTPTPKPEPAPPLQIQYTPADVDAMDSAVYTHAVNSLNSNESRRLSETEVRAMADEWASQLSKIVHGDGESVGVLPHSANSAAVLMKRIIDRGNASVEVTAGPVAGLSAVPLNASNGTTPAPGPNVPPSTASYSTAQQSTPAPASPKLSRPSTTPTAIPGTSRGDELKAPPSPLLARPKESVSPIAAMKSVPAALVQSPRAVQPPTPTKATSSSSGPHQSPMAARASASPLTARASASPRTPAPFPLPSPMRKMSVEMMIPSVPSPPRASQPTSPTAFRHPTPKIPSSPTVTVQHSSGVKSPSRQSTAPISTSTPAVVATPLRSQSVNPAHVPGSPTAPVPVLTPAAVPTPPASPTVAAPSAPSPAIEAATSTPPVLPKLRIPSLAVRQALSASTTPSHPQEKEKEKRARSQTPGDSDEDEFEASFMRKRRITNASG</sequence>